<gene>
    <name evidence="2" type="ORF">E4T82_08785</name>
</gene>
<reference evidence="2 3" key="1">
    <citation type="submission" date="2019-03" db="EMBL/GenBank/DDBJ databases">
        <title>Diversity of the mouse oral microbiome.</title>
        <authorList>
            <person name="Joseph S."/>
            <person name="Aduse-Opoku J."/>
            <person name="Curtis M."/>
            <person name="Wade W."/>
            <person name="Hashim A."/>
        </authorList>
    </citation>
    <scope>NUCLEOTIDE SEQUENCE [LARGE SCALE GENOMIC DNA]</scope>
    <source>
        <strain evidence="2 3">WM131</strain>
    </source>
</reference>
<feature type="domain" description="DUF5648" evidence="1">
    <location>
        <begin position="2"/>
        <end position="105"/>
    </location>
</feature>
<sequence>MVKGGWKYEGVAWRAPKEGKEVYRLYNPILKDHHYTMDQNEVRVLTTKHHWRNEGSAWYSAGSRPVHCLFHQGLTSGSHHYTMSENEVRVLQTRGWKYEGIAWYGEDAFE</sequence>
<accession>A0A4Y9J8F8</accession>
<evidence type="ECO:0000313" key="3">
    <source>
        <dbReference type="Proteomes" id="UP000297253"/>
    </source>
</evidence>
<evidence type="ECO:0000259" key="1">
    <source>
        <dbReference type="Pfam" id="PF18885"/>
    </source>
</evidence>
<evidence type="ECO:0000313" key="2">
    <source>
        <dbReference type="EMBL" id="TFU97313.1"/>
    </source>
</evidence>
<dbReference type="EMBL" id="SPPD01000013">
    <property type="protein sequence ID" value="TFU97313.1"/>
    <property type="molecule type" value="Genomic_DNA"/>
</dbReference>
<protein>
    <recommendedName>
        <fullName evidence="1">DUF5648 domain-containing protein</fullName>
    </recommendedName>
</protein>
<dbReference type="OrthoDB" id="2217676at2"/>
<dbReference type="Pfam" id="PF18885">
    <property type="entry name" value="DUF5648"/>
    <property type="match status" value="1"/>
</dbReference>
<organism evidence="2 3">
    <name type="scientific">Streptococcus cuniculi</name>
    <dbReference type="NCBI Taxonomy" id="1432788"/>
    <lineage>
        <taxon>Bacteria</taxon>
        <taxon>Bacillati</taxon>
        <taxon>Bacillota</taxon>
        <taxon>Bacilli</taxon>
        <taxon>Lactobacillales</taxon>
        <taxon>Streptococcaceae</taxon>
        <taxon>Streptococcus</taxon>
    </lineage>
</organism>
<proteinExistence type="predicted"/>
<comment type="caution">
    <text evidence="2">The sequence shown here is derived from an EMBL/GenBank/DDBJ whole genome shotgun (WGS) entry which is preliminary data.</text>
</comment>
<dbReference type="AlphaFoldDB" id="A0A4Y9J8F8"/>
<dbReference type="Proteomes" id="UP000297253">
    <property type="component" value="Unassembled WGS sequence"/>
</dbReference>
<dbReference type="InterPro" id="IPR043708">
    <property type="entry name" value="DUF5648"/>
</dbReference>
<name>A0A4Y9J8F8_9STRE</name>